<comment type="caution">
    <text evidence="2">The sequence shown here is derived from an EMBL/GenBank/DDBJ whole genome shotgun (WGS) entry which is preliminary data.</text>
</comment>
<protein>
    <submittedName>
        <fullName evidence="2">Non-ribosomal peptide synthetase</fullName>
    </submittedName>
</protein>
<evidence type="ECO:0000259" key="1">
    <source>
        <dbReference type="Pfam" id="PF00550"/>
    </source>
</evidence>
<dbReference type="EMBL" id="NJAK01000001">
    <property type="protein sequence ID" value="PHM62786.1"/>
    <property type="molecule type" value="Genomic_DNA"/>
</dbReference>
<feature type="domain" description="Carrier" evidence="1">
    <location>
        <begin position="25"/>
        <end position="74"/>
    </location>
</feature>
<reference evidence="2 3" key="1">
    <citation type="journal article" date="2017" name="Nat. Microbiol.">
        <title>Natural product diversity associated with the nematode symbionts Photorhabdus and Xenorhabdus.</title>
        <authorList>
            <person name="Tobias N.J."/>
            <person name="Wolff H."/>
            <person name="Djahanschiri B."/>
            <person name="Grundmann F."/>
            <person name="Kronenwerth M."/>
            <person name="Shi Y.M."/>
            <person name="Simonyi S."/>
            <person name="Grun P."/>
            <person name="Shapiro-Ilan D."/>
            <person name="Pidot S.J."/>
            <person name="Stinear T.P."/>
            <person name="Ebersberger I."/>
            <person name="Bode H.B."/>
        </authorList>
    </citation>
    <scope>NUCLEOTIDE SEQUENCE [LARGE SCALE GENOMIC DNA]</scope>
    <source>
        <strain evidence="2 3">DSM 22670</strain>
    </source>
</reference>
<accession>A0A2D0KH82</accession>
<dbReference type="Pfam" id="PF00550">
    <property type="entry name" value="PP-binding"/>
    <property type="match status" value="1"/>
</dbReference>
<dbReference type="AlphaFoldDB" id="A0A2D0KH82"/>
<dbReference type="RefSeq" id="WP_099117725.1">
    <property type="nucleotide sequence ID" value="NZ_NJAK01000001.1"/>
</dbReference>
<dbReference type="InterPro" id="IPR036736">
    <property type="entry name" value="ACP-like_sf"/>
</dbReference>
<sequence length="84" mass="9629">MKDTNMLTDENNIKLKALDRYLALLESMLEKTVKSNDNFIDVGGHSMIAILLNEKIKNEFSLILSMEKLFNATLNETFIEATYI</sequence>
<dbReference type="InterPro" id="IPR009081">
    <property type="entry name" value="PP-bd_ACP"/>
</dbReference>
<evidence type="ECO:0000313" key="2">
    <source>
        <dbReference type="EMBL" id="PHM62786.1"/>
    </source>
</evidence>
<evidence type="ECO:0000313" key="3">
    <source>
        <dbReference type="Proteomes" id="UP000222168"/>
    </source>
</evidence>
<proteinExistence type="predicted"/>
<keyword evidence="3" id="KW-1185">Reference proteome</keyword>
<dbReference type="Proteomes" id="UP000222168">
    <property type="component" value="Unassembled WGS sequence"/>
</dbReference>
<organism evidence="2 3">
    <name type="scientific">Xenorhabdus ishibashii</name>
    <dbReference type="NCBI Taxonomy" id="1034471"/>
    <lineage>
        <taxon>Bacteria</taxon>
        <taxon>Pseudomonadati</taxon>
        <taxon>Pseudomonadota</taxon>
        <taxon>Gammaproteobacteria</taxon>
        <taxon>Enterobacterales</taxon>
        <taxon>Morganellaceae</taxon>
        <taxon>Xenorhabdus</taxon>
    </lineage>
</organism>
<dbReference type="Gene3D" id="1.10.1200.10">
    <property type="entry name" value="ACP-like"/>
    <property type="match status" value="1"/>
</dbReference>
<gene>
    <name evidence="2" type="ORF">Xish_02004</name>
</gene>
<name>A0A2D0KH82_9GAMM</name>
<dbReference type="SUPFAM" id="SSF47336">
    <property type="entry name" value="ACP-like"/>
    <property type="match status" value="1"/>
</dbReference>
<dbReference type="OrthoDB" id="9757559at2"/>